<protein>
    <submittedName>
        <fullName evidence="1">Uncharacterized protein</fullName>
    </submittedName>
</protein>
<evidence type="ECO:0000313" key="2">
    <source>
        <dbReference type="Proteomes" id="UP000605784"/>
    </source>
</evidence>
<dbReference type="AlphaFoldDB" id="A0A830GNJ0"/>
<proteinExistence type="predicted"/>
<accession>A0A830GNJ0</accession>
<evidence type="ECO:0000313" key="1">
    <source>
        <dbReference type="EMBL" id="GGN96617.1"/>
    </source>
</evidence>
<dbReference type="EMBL" id="BMOU01000004">
    <property type="protein sequence ID" value="GGN96617.1"/>
    <property type="molecule type" value="Genomic_DNA"/>
</dbReference>
<sequence>MDTDPDTYRIEATGQRVNALELDLHLFFGVWSAVDRTDDVWTVRTEDGAELTLVPVDG</sequence>
<organism evidence="1 2">
    <name type="scientific">Haloarcula pellucida</name>
    <dbReference type="NCBI Taxonomy" id="1427151"/>
    <lineage>
        <taxon>Archaea</taxon>
        <taxon>Methanobacteriati</taxon>
        <taxon>Methanobacteriota</taxon>
        <taxon>Stenosarchaea group</taxon>
        <taxon>Halobacteria</taxon>
        <taxon>Halobacteriales</taxon>
        <taxon>Haloarculaceae</taxon>
        <taxon>Haloarcula</taxon>
    </lineage>
</organism>
<name>A0A830GNJ0_9EURY</name>
<dbReference type="Proteomes" id="UP000605784">
    <property type="component" value="Unassembled WGS sequence"/>
</dbReference>
<reference evidence="1" key="1">
    <citation type="journal article" date="2014" name="Int. J. Syst. Evol. Microbiol.">
        <title>Complete genome sequence of Corynebacterium casei LMG S-19264T (=DSM 44701T), isolated from a smear-ripened cheese.</title>
        <authorList>
            <consortium name="US DOE Joint Genome Institute (JGI-PGF)"/>
            <person name="Walter F."/>
            <person name="Albersmeier A."/>
            <person name="Kalinowski J."/>
            <person name="Ruckert C."/>
        </authorList>
    </citation>
    <scope>NUCLEOTIDE SEQUENCE</scope>
    <source>
        <strain evidence="1">JCM 17820</strain>
    </source>
</reference>
<dbReference type="RefSeq" id="WP_166971269.1">
    <property type="nucleotide sequence ID" value="NZ_BMOU01000004.1"/>
</dbReference>
<comment type="caution">
    <text evidence="1">The sequence shown here is derived from an EMBL/GenBank/DDBJ whole genome shotgun (WGS) entry which is preliminary data.</text>
</comment>
<dbReference type="GeneID" id="44857830"/>
<gene>
    <name evidence="1" type="ORF">GCM10009030_25120</name>
</gene>
<keyword evidence="2" id="KW-1185">Reference proteome</keyword>
<reference evidence="1" key="2">
    <citation type="submission" date="2020-09" db="EMBL/GenBank/DDBJ databases">
        <authorList>
            <person name="Sun Q."/>
            <person name="Ohkuma M."/>
        </authorList>
    </citation>
    <scope>NUCLEOTIDE SEQUENCE</scope>
    <source>
        <strain evidence="1">JCM 17820</strain>
    </source>
</reference>